<keyword evidence="1" id="KW-0732">Signal</keyword>
<dbReference type="EMBL" id="NKXS01001436">
    <property type="protein sequence ID" value="PIN18614.1"/>
    <property type="molecule type" value="Genomic_DNA"/>
</dbReference>
<protein>
    <submittedName>
        <fullName evidence="4">Uncharacterized protein</fullName>
    </submittedName>
</protein>
<dbReference type="Pfam" id="PF24068">
    <property type="entry name" value="TPD1_C"/>
    <property type="match status" value="1"/>
</dbReference>
<gene>
    <name evidence="4" type="ORF">CDL12_08717</name>
</gene>
<dbReference type="STRING" id="429701.A0A2G9HM81"/>
<dbReference type="PANTHER" id="PTHR33184">
    <property type="entry name" value="PROTEIN TAPETUM DETERMINANT 1-LIKE-RELATED"/>
    <property type="match status" value="1"/>
</dbReference>
<dbReference type="OrthoDB" id="1572689at2759"/>
<evidence type="ECO:0000256" key="2">
    <source>
        <dbReference type="SAM" id="MobiDB-lite"/>
    </source>
</evidence>
<feature type="region of interest" description="Disordered" evidence="2">
    <location>
        <begin position="66"/>
        <end position="97"/>
    </location>
</feature>
<accession>A0A2G9HM81</accession>
<dbReference type="AlphaFoldDB" id="A0A2G9HM81"/>
<dbReference type="InterPro" id="IPR040361">
    <property type="entry name" value="TPD1"/>
</dbReference>
<proteinExistence type="predicted"/>
<name>A0A2G9HM81_9LAMI</name>
<keyword evidence="5" id="KW-1185">Reference proteome</keyword>
<keyword evidence="3" id="KW-0472">Membrane</keyword>
<dbReference type="GO" id="GO:0001709">
    <property type="term" value="P:cell fate determination"/>
    <property type="evidence" value="ECO:0007669"/>
    <property type="project" value="TreeGrafter"/>
</dbReference>
<dbReference type="PANTHER" id="PTHR33184:SF34">
    <property type="entry name" value="TPD1 PROTEIN HOMOLOG 1-LIKE"/>
    <property type="match status" value="1"/>
</dbReference>
<feature type="transmembrane region" description="Helical" evidence="3">
    <location>
        <begin position="15"/>
        <end position="34"/>
    </location>
</feature>
<keyword evidence="3" id="KW-1133">Transmembrane helix</keyword>
<sequence>MRSLTSKDEGYRKGYIIWGFAFVFMVLLGIYGALEPVNEAAGSQERLLLSKGNYAATARKLLTNSSAVSKEDDDDDSGDGAGNNSNGDGSTNRVGMGSSCSKDSILVIQGATSPLPNGIPTYTVEIQNACVSESCSISDIHLSCGWFSSARLINPRIFRRIEYDDCLVNDGEPLNPGEALSFQYANTFEYPLSVSSVSCQ</sequence>
<reference evidence="5" key="1">
    <citation type="journal article" date="2018" name="Gigascience">
        <title>Genome assembly of the Pink Ipe (Handroanthus impetiginosus, Bignoniaceae), a highly valued, ecologically keystone Neotropical timber forest tree.</title>
        <authorList>
            <person name="Silva-Junior O.B."/>
            <person name="Grattapaglia D."/>
            <person name="Novaes E."/>
            <person name="Collevatti R.G."/>
        </authorList>
    </citation>
    <scope>NUCLEOTIDE SEQUENCE [LARGE SCALE GENOMIC DNA]</scope>
    <source>
        <strain evidence="5">cv. UFG-1</strain>
    </source>
</reference>
<organism evidence="4 5">
    <name type="scientific">Handroanthus impetiginosus</name>
    <dbReference type="NCBI Taxonomy" id="429701"/>
    <lineage>
        <taxon>Eukaryota</taxon>
        <taxon>Viridiplantae</taxon>
        <taxon>Streptophyta</taxon>
        <taxon>Embryophyta</taxon>
        <taxon>Tracheophyta</taxon>
        <taxon>Spermatophyta</taxon>
        <taxon>Magnoliopsida</taxon>
        <taxon>eudicotyledons</taxon>
        <taxon>Gunneridae</taxon>
        <taxon>Pentapetalae</taxon>
        <taxon>asterids</taxon>
        <taxon>lamiids</taxon>
        <taxon>Lamiales</taxon>
        <taxon>Bignoniaceae</taxon>
        <taxon>Crescentiina</taxon>
        <taxon>Tabebuia alliance</taxon>
        <taxon>Handroanthus</taxon>
    </lineage>
</organism>
<evidence type="ECO:0000256" key="1">
    <source>
        <dbReference type="ARBA" id="ARBA00022729"/>
    </source>
</evidence>
<dbReference type="Proteomes" id="UP000231279">
    <property type="component" value="Unassembled WGS sequence"/>
</dbReference>
<evidence type="ECO:0000256" key="3">
    <source>
        <dbReference type="SAM" id="Phobius"/>
    </source>
</evidence>
<keyword evidence="3" id="KW-0812">Transmembrane</keyword>
<evidence type="ECO:0000313" key="5">
    <source>
        <dbReference type="Proteomes" id="UP000231279"/>
    </source>
</evidence>
<comment type="caution">
    <text evidence="4">The sequence shown here is derived from an EMBL/GenBank/DDBJ whole genome shotgun (WGS) entry which is preliminary data.</text>
</comment>
<evidence type="ECO:0000313" key="4">
    <source>
        <dbReference type="EMBL" id="PIN18614.1"/>
    </source>
</evidence>